<dbReference type="OrthoDB" id="428577at2759"/>
<dbReference type="STRING" id="1754190.A0A1Y2CT35"/>
<feature type="non-terminal residue" evidence="6">
    <location>
        <position position="1"/>
    </location>
</feature>
<feature type="non-terminal residue" evidence="6">
    <location>
        <position position="60"/>
    </location>
</feature>
<keyword evidence="3" id="KW-0862">Zinc</keyword>
<evidence type="ECO:0000256" key="4">
    <source>
        <dbReference type="PROSITE-ProRule" id="PRU00449"/>
    </source>
</evidence>
<dbReference type="GO" id="GO:0008270">
    <property type="term" value="F:zinc ion binding"/>
    <property type="evidence" value="ECO:0007669"/>
    <property type="project" value="UniProtKB-KW"/>
</dbReference>
<evidence type="ECO:0000256" key="3">
    <source>
        <dbReference type="ARBA" id="ARBA00022833"/>
    </source>
</evidence>
<organism evidence="6 7">
    <name type="scientific">Neocallimastix californiae</name>
    <dbReference type="NCBI Taxonomy" id="1754190"/>
    <lineage>
        <taxon>Eukaryota</taxon>
        <taxon>Fungi</taxon>
        <taxon>Fungi incertae sedis</taxon>
        <taxon>Chytridiomycota</taxon>
        <taxon>Chytridiomycota incertae sedis</taxon>
        <taxon>Neocallimastigomycetes</taxon>
        <taxon>Neocallimastigales</taxon>
        <taxon>Neocallimastigaceae</taxon>
        <taxon>Neocallimastix</taxon>
    </lineage>
</organism>
<dbReference type="PANTHER" id="PTHR46728">
    <property type="entry name" value="AN1-TYPE ZINC FINGER PROTEIN 4"/>
    <property type="match status" value="1"/>
</dbReference>
<dbReference type="PROSITE" id="PS51039">
    <property type="entry name" value="ZF_AN1"/>
    <property type="match status" value="1"/>
</dbReference>
<dbReference type="PANTHER" id="PTHR46728:SF1">
    <property type="entry name" value="AN1-TYPE ZINC FINGER PROTEIN 4"/>
    <property type="match status" value="1"/>
</dbReference>
<comment type="caution">
    <text evidence="6">The sequence shown here is derived from an EMBL/GenBank/DDBJ whole genome shotgun (WGS) entry which is preliminary data.</text>
</comment>
<keyword evidence="1" id="KW-0479">Metal-binding</keyword>
<evidence type="ECO:0000256" key="1">
    <source>
        <dbReference type="ARBA" id="ARBA00022723"/>
    </source>
</evidence>
<dbReference type="Pfam" id="PF01428">
    <property type="entry name" value="zf-AN1"/>
    <property type="match status" value="1"/>
</dbReference>
<feature type="domain" description="AN1-type" evidence="5">
    <location>
        <begin position="1"/>
        <end position="43"/>
    </location>
</feature>
<evidence type="ECO:0000313" key="6">
    <source>
        <dbReference type="EMBL" id="ORY50173.1"/>
    </source>
</evidence>
<protein>
    <submittedName>
        <fullName evidence="6">Zf-AN1-domain-containing protein</fullName>
    </submittedName>
</protein>
<keyword evidence="7" id="KW-1185">Reference proteome</keyword>
<dbReference type="AlphaFoldDB" id="A0A1Y2CT35"/>
<dbReference type="SUPFAM" id="SSF118310">
    <property type="entry name" value="AN1-like Zinc finger"/>
    <property type="match status" value="1"/>
</dbReference>
<accession>A0A1Y2CT35</accession>
<dbReference type="EMBL" id="MCOG01000098">
    <property type="protein sequence ID" value="ORY50173.1"/>
    <property type="molecule type" value="Genomic_DNA"/>
</dbReference>
<proteinExistence type="predicted"/>
<dbReference type="Proteomes" id="UP000193920">
    <property type="component" value="Unassembled WGS sequence"/>
</dbReference>
<keyword evidence="2 4" id="KW-0863">Zinc-finger</keyword>
<dbReference type="SMART" id="SM00154">
    <property type="entry name" value="ZnF_AN1"/>
    <property type="match status" value="1"/>
</dbReference>
<evidence type="ECO:0000256" key="2">
    <source>
        <dbReference type="ARBA" id="ARBA00022771"/>
    </source>
</evidence>
<evidence type="ECO:0000313" key="7">
    <source>
        <dbReference type="Proteomes" id="UP000193920"/>
    </source>
</evidence>
<evidence type="ECO:0000259" key="5">
    <source>
        <dbReference type="PROSITE" id="PS51039"/>
    </source>
</evidence>
<reference evidence="6 7" key="1">
    <citation type="submission" date="2016-08" db="EMBL/GenBank/DDBJ databases">
        <title>A Parts List for Fungal Cellulosomes Revealed by Comparative Genomics.</title>
        <authorList>
            <consortium name="DOE Joint Genome Institute"/>
            <person name="Haitjema C.H."/>
            <person name="Gilmore S.P."/>
            <person name="Henske J.K."/>
            <person name="Solomon K.V."/>
            <person name="De Groot R."/>
            <person name="Kuo A."/>
            <person name="Mondo S.J."/>
            <person name="Salamov A.A."/>
            <person name="Labutti K."/>
            <person name="Zhao Z."/>
            <person name="Chiniquy J."/>
            <person name="Barry K."/>
            <person name="Brewer H.M."/>
            <person name="Purvine S.O."/>
            <person name="Wright A.T."/>
            <person name="Boxma B."/>
            <person name="Van Alen T."/>
            <person name="Hackstein J.H."/>
            <person name="Baker S.E."/>
            <person name="Grigoriev I.V."/>
            <person name="O'Malley M.A."/>
        </authorList>
    </citation>
    <scope>NUCLEOTIDE SEQUENCE [LARGE SCALE GENOMIC DNA]</scope>
    <source>
        <strain evidence="6 7">G1</strain>
    </source>
</reference>
<sequence length="60" mass="6918">KCHICNKKLGLMAGFKCKCGNVFCSTHRYSDTHNCTFDYKHQGKILLIKNNPLFKNDKLV</sequence>
<dbReference type="Gene3D" id="4.10.1110.10">
    <property type="entry name" value="AN1-like Zinc finger"/>
    <property type="match status" value="1"/>
</dbReference>
<dbReference type="InterPro" id="IPR035896">
    <property type="entry name" value="AN1-like_Znf"/>
</dbReference>
<dbReference type="InterPro" id="IPR053061">
    <property type="entry name" value="AN1-type_zinc_finger"/>
</dbReference>
<dbReference type="InterPro" id="IPR000058">
    <property type="entry name" value="Znf_AN1"/>
</dbReference>
<gene>
    <name evidence="6" type="ORF">LY90DRAFT_329973</name>
</gene>
<name>A0A1Y2CT35_9FUNG</name>